<feature type="compositionally biased region" description="Acidic residues" evidence="1">
    <location>
        <begin position="742"/>
        <end position="752"/>
    </location>
</feature>
<dbReference type="PANTHER" id="PTHR40619">
    <property type="entry name" value="FUNGAL STAND N-TERMINAL GOODBYE DOMAIN-CONTAINING PROTEIN"/>
    <property type="match status" value="1"/>
</dbReference>
<evidence type="ECO:0000313" key="3">
    <source>
        <dbReference type="EMBL" id="KAK8080256.1"/>
    </source>
</evidence>
<organism evidence="3 4">
    <name type="scientific">Apiospora hydei</name>
    <dbReference type="NCBI Taxonomy" id="1337664"/>
    <lineage>
        <taxon>Eukaryota</taxon>
        <taxon>Fungi</taxon>
        <taxon>Dikarya</taxon>
        <taxon>Ascomycota</taxon>
        <taxon>Pezizomycotina</taxon>
        <taxon>Sordariomycetes</taxon>
        <taxon>Xylariomycetidae</taxon>
        <taxon>Amphisphaeriales</taxon>
        <taxon>Apiosporaceae</taxon>
        <taxon>Apiospora</taxon>
    </lineage>
</organism>
<name>A0ABR1WCL0_9PEZI</name>
<sequence>MLRKTLQFLWLWASIDAACCVGASDTPDSKCSNRSRNLWLIDSILERHLFCYGNCGTMASASGDSTRARILTIRGAESPKTHGDVITGAEIVETSSPEFVPGYDHSGGSENAFEQDYHKESRERLEQFKKTLVAFQKNLIDRKVDTRFGITIKDAQDYTLDDVLQIANTVQERNKKLDNVNKCTSGIKRLFRATGRNASTFKKLLAFVPSDAYGSALERAESLRDKMCSTLEKIPAILRRLHGWLDVHHESGRLRSSADAVLVAIFVLLELIVRELSGSTTKKIIKAPFKGEAYGSTIDDAVATLEANVKGFIDEASLCDAQRLGRVDAVTQSTLMTTQQLSQSFAEFQEQFSTEARLGHASINERLIMLTNSAEKILGTISDKGLLDPVQAQLKLLLDATPVSAPTIYRANTPGLGRPSVPKDWSKLSRRVCKIATRDLVDCFQDLGCKPNHAEQNRVALILASEEMCAYSRSTVSKLLVVELQSDRNEYFTPASYASTVLIRAVQKIGTFPILYHFCVPRASDSDPKSDLFAGGRGLLASLTSQLLGHLKDTHGVDLDFLSTRWNKFKNAIDDTNRLFLILEELLRRVPKSTCVHIVIDGVWKVQDDKDQDVLDGLLGLVKDEDLFVKILVTSPFSLNILDSLEKEEAKQRKRAKKAKVMAPPESSLLTLYVPERVDSGYHDFNTSWVEEELNEVIRGRPDSSHSSSGFEAKRKSRKKQKSKKKKRREYTSSQSDTGSSDSDDTADSGYA</sequence>
<dbReference type="PANTHER" id="PTHR40619:SF3">
    <property type="entry name" value="FUNGAL STAND N-TERMINAL GOODBYE DOMAIN-CONTAINING PROTEIN"/>
    <property type="match status" value="1"/>
</dbReference>
<proteinExistence type="predicted"/>
<evidence type="ECO:0000256" key="1">
    <source>
        <dbReference type="SAM" id="MobiDB-lite"/>
    </source>
</evidence>
<feature type="signal peptide" evidence="2">
    <location>
        <begin position="1"/>
        <end position="17"/>
    </location>
</feature>
<evidence type="ECO:0000256" key="2">
    <source>
        <dbReference type="SAM" id="SignalP"/>
    </source>
</evidence>
<feature type="chain" id="PRO_5045674002" evidence="2">
    <location>
        <begin position="18"/>
        <end position="752"/>
    </location>
</feature>
<keyword evidence="2" id="KW-0732">Signal</keyword>
<dbReference type="RefSeq" id="XP_066667731.1">
    <property type="nucleotide sequence ID" value="XM_066812389.1"/>
</dbReference>
<gene>
    <name evidence="3" type="ORF">PG997_008074</name>
</gene>
<dbReference type="Proteomes" id="UP001433268">
    <property type="component" value="Unassembled WGS sequence"/>
</dbReference>
<feature type="region of interest" description="Disordered" evidence="1">
    <location>
        <begin position="699"/>
        <end position="752"/>
    </location>
</feature>
<feature type="compositionally biased region" description="Basic residues" evidence="1">
    <location>
        <begin position="715"/>
        <end position="729"/>
    </location>
</feature>
<dbReference type="EMBL" id="JAQQWN010000006">
    <property type="protein sequence ID" value="KAK8080256.1"/>
    <property type="molecule type" value="Genomic_DNA"/>
</dbReference>
<accession>A0ABR1WCL0</accession>
<evidence type="ECO:0000313" key="4">
    <source>
        <dbReference type="Proteomes" id="UP001433268"/>
    </source>
</evidence>
<dbReference type="GeneID" id="92045449"/>
<reference evidence="3 4" key="1">
    <citation type="submission" date="2023-01" db="EMBL/GenBank/DDBJ databases">
        <title>Analysis of 21 Apiospora genomes using comparative genomics revels a genus with tremendous synthesis potential of carbohydrate active enzymes and secondary metabolites.</title>
        <authorList>
            <person name="Sorensen T."/>
        </authorList>
    </citation>
    <scope>NUCLEOTIDE SEQUENCE [LARGE SCALE GENOMIC DNA]</scope>
    <source>
        <strain evidence="3 4">CBS 114990</strain>
    </source>
</reference>
<comment type="caution">
    <text evidence="3">The sequence shown here is derived from an EMBL/GenBank/DDBJ whole genome shotgun (WGS) entry which is preliminary data.</text>
</comment>
<feature type="compositionally biased region" description="Low complexity" evidence="1">
    <location>
        <begin position="732"/>
        <end position="741"/>
    </location>
</feature>
<protein>
    <submittedName>
        <fullName evidence="3">Uncharacterized protein</fullName>
    </submittedName>
</protein>
<keyword evidence="4" id="KW-1185">Reference proteome</keyword>